<sequence length="77" mass="8838">MKKQQSQWENIVNDMKQKTSTHTDVNKYVKDLQSKGVNVDEILEQFIKMADANPHDIRSRNCDSGKCNAIDIDKEGN</sequence>
<dbReference type="EMBL" id="CP007711">
    <property type="protein sequence ID" value="AIV03513.1"/>
    <property type="molecule type" value="Genomic_DNA"/>
</dbReference>
<dbReference type="Proteomes" id="UP000030066">
    <property type="component" value="Chromosome"/>
</dbReference>
<reference evidence="2 3" key="1">
    <citation type="journal article" date="2014" name="PLoS ONE">
        <title>An emerging Mycoplasma associated with trichomoniasis, vaginal infection and disease.</title>
        <authorList>
            <consortium name="Vaginal Microbiome Consortium"/>
            <person name="Fettweis J.M."/>
            <person name="Serrano M.G."/>
            <person name="Huang B."/>
            <person name="Brooks J.P."/>
            <person name="Glascock A.L."/>
            <person name="Sheth N.U."/>
            <person name="Strauss J.F.III."/>
            <person name="Jefferson K.K."/>
            <person name="Buck G.A."/>
        </authorList>
    </citation>
    <scope>NUCLEOTIDE SEQUENCE [LARGE SCALE GENOMIC DNA]</scope>
    <source>
        <strain evidence="2 3">VCU_M1</strain>
    </source>
</reference>
<accession>A0A097SSE2</accession>
<feature type="region of interest" description="Disordered" evidence="1">
    <location>
        <begin position="1"/>
        <end position="22"/>
    </location>
</feature>
<dbReference type="STRING" id="1318617.MGM1_1260"/>
<dbReference type="HOGENOM" id="CLU_2631616_0_0_14"/>
<name>A0A097SSE2_9BACT</name>
<dbReference type="AlphaFoldDB" id="A0A097SSE2"/>
<evidence type="ECO:0000313" key="3">
    <source>
        <dbReference type="Proteomes" id="UP000030066"/>
    </source>
</evidence>
<protein>
    <submittedName>
        <fullName evidence="2">Uncharacterized protein</fullName>
    </submittedName>
</protein>
<gene>
    <name evidence="2" type="ORF">MGM1_1260</name>
</gene>
<organism evidence="2 3">
    <name type="scientific">Candidatus Malacoplasma girerdii</name>
    <dbReference type="NCBI Taxonomy" id="1318617"/>
    <lineage>
        <taxon>Bacteria</taxon>
        <taxon>Bacillati</taxon>
        <taxon>Mycoplasmatota</taxon>
        <taxon>Mycoplasmoidales</taxon>
        <taxon>Mycoplasmoidaceae</taxon>
        <taxon>Malacoplasma</taxon>
    </lineage>
</organism>
<dbReference type="KEGG" id="mgj:MGM1_1260"/>
<evidence type="ECO:0000313" key="2">
    <source>
        <dbReference type="EMBL" id="AIV03513.1"/>
    </source>
</evidence>
<evidence type="ECO:0000256" key="1">
    <source>
        <dbReference type="SAM" id="MobiDB-lite"/>
    </source>
</evidence>
<proteinExistence type="predicted"/>
<keyword evidence="3" id="KW-1185">Reference proteome</keyword>
<feature type="compositionally biased region" description="Polar residues" evidence="1">
    <location>
        <begin position="1"/>
        <end position="10"/>
    </location>
</feature>